<proteinExistence type="predicted"/>
<evidence type="ECO:0000313" key="2">
    <source>
        <dbReference type="Proteomes" id="UP001589610"/>
    </source>
</evidence>
<sequence>MRAEEIAAAAAEAIAHGLRFAPEAARSLEAATSPAPCEDQFTWSAAEQETPFGDAIGDVVAEARRWILAEVERQGLVPVEPPHVVMPPAQSDDSLMYGDSLSVKMVVWARPPDQQEDA</sequence>
<dbReference type="RefSeq" id="WP_344747694.1">
    <property type="nucleotide sequence ID" value="NZ_BAAAWW010000136.1"/>
</dbReference>
<reference evidence="1 2" key="1">
    <citation type="submission" date="2024-09" db="EMBL/GenBank/DDBJ databases">
        <authorList>
            <person name="Sun Q."/>
            <person name="Mori K."/>
        </authorList>
    </citation>
    <scope>NUCLEOTIDE SEQUENCE [LARGE SCALE GENOMIC DNA]</scope>
    <source>
        <strain evidence="1 2">JCM 3028</strain>
    </source>
</reference>
<keyword evidence="2" id="KW-1185">Reference proteome</keyword>
<dbReference type="EMBL" id="JBHMBS010000031">
    <property type="protein sequence ID" value="MFB9681248.1"/>
    <property type="molecule type" value="Genomic_DNA"/>
</dbReference>
<gene>
    <name evidence="1" type="ORF">ACFFRH_37710</name>
</gene>
<protein>
    <submittedName>
        <fullName evidence="1">Uncharacterized protein</fullName>
    </submittedName>
</protein>
<name>A0ABV5TQ43_9ACTN</name>
<organism evidence="1 2">
    <name type="scientific">Streptosporangium vulgare</name>
    <dbReference type="NCBI Taxonomy" id="46190"/>
    <lineage>
        <taxon>Bacteria</taxon>
        <taxon>Bacillati</taxon>
        <taxon>Actinomycetota</taxon>
        <taxon>Actinomycetes</taxon>
        <taxon>Streptosporangiales</taxon>
        <taxon>Streptosporangiaceae</taxon>
        <taxon>Streptosporangium</taxon>
    </lineage>
</organism>
<dbReference type="Proteomes" id="UP001589610">
    <property type="component" value="Unassembled WGS sequence"/>
</dbReference>
<accession>A0ABV5TQ43</accession>
<comment type="caution">
    <text evidence="1">The sequence shown here is derived from an EMBL/GenBank/DDBJ whole genome shotgun (WGS) entry which is preliminary data.</text>
</comment>
<evidence type="ECO:0000313" key="1">
    <source>
        <dbReference type="EMBL" id="MFB9681248.1"/>
    </source>
</evidence>